<dbReference type="EMBL" id="FUWJ01000004">
    <property type="protein sequence ID" value="SKA13020.1"/>
    <property type="molecule type" value="Genomic_DNA"/>
</dbReference>
<sequence>MLLEEDVVMNQEEIRVPPRPVREASPELPRRDDDQQQAADETPAFSYAPTPPPMPWPRVFPSL</sequence>
<gene>
    <name evidence="2" type="ORF">SAMN02745126_03732</name>
</gene>
<evidence type="ECO:0000256" key="1">
    <source>
        <dbReference type="SAM" id="MobiDB-lite"/>
    </source>
</evidence>
<organism evidence="2 3">
    <name type="scientific">Enhydrobacter aerosaccus</name>
    <dbReference type="NCBI Taxonomy" id="225324"/>
    <lineage>
        <taxon>Bacteria</taxon>
        <taxon>Pseudomonadati</taxon>
        <taxon>Pseudomonadota</taxon>
        <taxon>Alphaproteobacteria</taxon>
        <taxon>Hyphomicrobiales</taxon>
        <taxon>Enhydrobacter</taxon>
    </lineage>
</organism>
<dbReference type="Proteomes" id="UP000190092">
    <property type="component" value="Unassembled WGS sequence"/>
</dbReference>
<accession>A0A1T4RAD3</accession>
<reference evidence="3" key="1">
    <citation type="submission" date="2017-02" db="EMBL/GenBank/DDBJ databases">
        <authorList>
            <person name="Varghese N."/>
            <person name="Submissions S."/>
        </authorList>
    </citation>
    <scope>NUCLEOTIDE SEQUENCE [LARGE SCALE GENOMIC DNA]</scope>
    <source>
        <strain evidence="3">ATCC 27094</strain>
    </source>
</reference>
<evidence type="ECO:0000313" key="2">
    <source>
        <dbReference type="EMBL" id="SKA13020.1"/>
    </source>
</evidence>
<feature type="compositionally biased region" description="Pro residues" evidence="1">
    <location>
        <begin position="49"/>
        <end position="63"/>
    </location>
</feature>
<feature type="region of interest" description="Disordered" evidence="1">
    <location>
        <begin position="1"/>
        <end position="63"/>
    </location>
</feature>
<feature type="compositionally biased region" description="Basic and acidic residues" evidence="1">
    <location>
        <begin position="12"/>
        <end position="34"/>
    </location>
</feature>
<dbReference type="RefSeq" id="WP_085935397.1">
    <property type="nucleotide sequence ID" value="NZ_FUWJ01000004.1"/>
</dbReference>
<protein>
    <submittedName>
        <fullName evidence="2">Uncharacterized protein</fullName>
    </submittedName>
</protein>
<dbReference type="AlphaFoldDB" id="A0A1T4RAD3"/>
<evidence type="ECO:0000313" key="3">
    <source>
        <dbReference type="Proteomes" id="UP000190092"/>
    </source>
</evidence>
<keyword evidence="3" id="KW-1185">Reference proteome</keyword>
<name>A0A1T4RAD3_9HYPH</name>
<proteinExistence type="predicted"/>